<accession>A0A7Y9EP13</accession>
<reference evidence="2 3" key="1">
    <citation type="submission" date="2020-07" db="EMBL/GenBank/DDBJ databases">
        <title>Sequencing the genomes of 1000 actinobacteria strains.</title>
        <authorList>
            <person name="Klenk H.-P."/>
        </authorList>
    </citation>
    <scope>NUCLEOTIDE SEQUENCE [LARGE SCALE GENOMIC DNA]</scope>
    <source>
        <strain evidence="2 3">DSM 40398</strain>
    </source>
</reference>
<evidence type="ECO:0000259" key="1">
    <source>
        <dbReference type="Pfam" id="PF04149"/>
    </source>
</evidence>
<evidence type="ECO:0000313" key="3">
    <source>
        <dbReference type="Proteomes" id="UP000529783"/>
    </source>
</evidence>
<comment type="caution">
    <text evidence="2">The sequence shown here is derived from an EMBL/GenBank/DDBJ whole genome shotgun (WGS) entry which is preliminary data.</text>
</comment>
<dbReference type="InterPro" id="IPR007278">
    <property type="entry name" value="DUF397"/>
</dbReference>
<dbReference type="Pfam" id="PF04149">
    <property type="entry name" value="DUF397"/>
    <property type="match status" value="1"/>
</dbReference>
<sequence length="64" mass="6613">MTSAWRKSSHSGGATDEACVELAALPEGVGVRDSKDPEGGRLTVSGVAFGSLLRRIKDGALDRA</sequence>
<protein>
    <recommendedName>
        <fullName evidence="1">DUF397 domain-containing protein</fullName>
    </recommendedName>
</protein>
<proteinExistence type="predicted"/>
<dbReference type="EMBL" id="JACCBA010000001">
    <property type="protein sequence ID" value="NYD51315.1"/>
    <property type="molecule type" value="Genomic_DNA"/>
</dbReference>
<feature type="domain" description="DUF397" evidence="1">
    <location>
        <begin position="4"/>
        <end position="57"/>
    </location>
</feature>
<keyword evidence="3" id="KW-1185">Reference proteome</keyword>
<evidence type="ECO:0000313" key="2">
    <source>
        <dbReference type="EMBL" id="NYD51315.1"/>
    </source>
</evidence>
<dbReference type="Proteomes" id="UP000529783">
    <property type="component" value="Unassembled WGS sequence"/>
</dbReference>
<name>A0A7Y9EP13_9ACTN</name>
<gene>
    <name evidence="2" type="ORF">BJY14_007298</name>
</gene>
<organism evidence="2 3">
    <name type="scientific">Actinomadura luteofluorescens</name>
    <dbReference type="NCBI Taxonomy" id="46163"/>
    <lineage>
        <taxon>Bacteria</taxon>
        <taxon>Bacillati</taxon>
        <taxon>Actinomycetota</taxon>
        <taxon>Actinomycetes</taxon>
        <taxon>Streptosporangiales</taxon>
        <taxon>Thermomonosporaceae</taxon>
        <taxon>Actinomadura</taxon>
    </lineage>
</organism>
<dbReference type="AlphaFoldDB" id="A0A7Y9EP13"/>
<dbReference type="RefSeq" id="WP_179847723.1">
    <property type="nucleotide sequence ID" value="NZ_JACCBA010000001.1"/>
</dbReference>